<evidence type="ECO:0000313" key="3">
    <source>
        <dbReference type="Proteomes" id="UP000031549"/>
    </source>
</evidence>
<gene>
    <name evidence="2" type="ORF">PI95_030655</name>
</gene>
<dbReference type="GO" id="GO:0032259">
    <property type="term" value="P:methylation"/>
    <property type="evidence" value="ECO:0007669"/>
    <property type="project" value="UniProtKB-KW"/>
</dbReference>
<dbReference type="SUPFAM" id="SSF53335">
    <property type="entry name" value="S-adenosyl-L-methionine-dependent methyltransferases"/>
    <property type="match status" value="1"/>
</dbReference>
<organism evidence="2 3">
    <name type="scientific">Hassallia byssoidea VB512170</name>
    <dbReference type="NCBI Taxonomy" id="1304833"/>
    <lineage>
        <taxon>Bacteria</taxon>
        <taxon>Bacillati</taxon>
        <taxon>Cyanobacteriota</taxon>
        <taxon>Cyanophyceae</taxon>
        <taxon>Nostocales</taxon>
        <taxon>Tolypothrichaceae</taxon>
        <taxon>Hassallia</taxon>
    </lineage>
</organism>
<dbReference type="Pfam" id="PF08241">
    <property type="entry name" value="Methyltransf_11"/>
    <property type="match status" value="1"/>
</dbReference>
<sequence length="252" mass="29045">MQNKNLWTETKFIKTAQGYKASNDPKNVSLSSHIIANIQASIYEKIIRQHATGLLLDLGCGNVPLYGIYKDLVQDNICIDWGNTLHKNQYLDYEFDLNNVLSLESEQFDTILSTDVLEHIAKPELLMSEMARLLKPDGKIILTVPFLYWLHEQPYDFFRYTEFALRMFCKNNNLTLIELEPYGGALEVVLDIIAKQMIQFSPVLCKIYSKLAIIFFESHLGKQISRKTAKKFPIGYYLVAQKPVDNLIEQKV</sequence>
<evidence type="ECO:0000313" key="2">
    <source>
        <dbReference type="EMBL" id="NEU76753.1"/>
    </source>
</evidence>
<dbReference type="RefSeq" id="WP_052325770.1">
    <property type="nucleotide sequence ID" value="NZ_JTCM02000130.1"/>
</dbReference>
<name>A0A846HI73_9CYAN</name>
<keyword evidence="2" id="KW-0489">Methyltransferase</keyword>
<reference evidence="2 3" key="1">
    <citation type="journal article" date="2015" name="Genome Announc.">
        <title>Draft Genome Sequence of Cyanobacterium Hassallia byssoidea Strain VB512170, Isolated from Monuments in India.</title>
        <authorList>
            <person name="Singh D."/>
            <person name="Chandrababunaidu M.M."/>
            <person name="Panda A."/>
            <person name="Sen D."/>
            <person name="Bhattacharyya S."/>
            <person name="Adhikary S.P."/>
            <person name="Tripathy S."/>
        </authorList>
    </citation>
    <scope>NUCLEOTIDE SEQUENCE [LARGE SCALE GENOMIC DNA]</scope>
    <source>
        <strain evidence="2 3">VB512170</strain>
    </source>
</reference>
<evidence type="ECO:0000259" key="1">
    <source>
        <dbReference type="Pfam" id="PF08241"/>
    </source>
</evidence>
<accession>A0A846HI73</accession>
<feature type="domain" description="Methyltransferase type 11" evidence="1">
    <location>
        <begin position="56"/>
        <end position="142"/>
    </location>
</feature>
<dbReference type="InterPro" id="IPR013216">
    <property type="entry name" value="Methyltransf_11"/>
</dbReference>
<dbReference type="CDD" id="cd02440">
    <property type="entry name" value="AdoMet_MTases"/>
    <property type="match status" value="1"/>
</dbReference>
<dbReference type="InterPro" id="IPR029063">
    <property type="entry name" value="SAM-dependent_MTases_sf"/>
</dbReference>
<keyword evidence="3" id="KW-1185">Reference proteome</keyword>
<dbReference type="EMBL" id="JTCM02000130">
    <property type="protein sequence ID" value="NEU76753.1"/>
    <property type="molecule type" value="Genomic_DNA"/>
</dbReference>
<dbReference type="Gene3D" id="3.40.50.150">
    <property type="entry name" value="Vaccinia Virus protein VP39"/>
    <property type="match status" value="1"/>
</dbReference>
<protein>
    <submittedName>
        <fullName evidence="2">Class I SAM-dependent methyltransferase</fullName>
    </submittedName>
</protein>
<comment type="caution">
    <text evidence="2">The sequence shown here is derived from an EMBL/GenBank/DDBJ whole genome shotgun (WGS) entry which is preliminary data.</text>
</comment>
<keyword evidence="2" id="KW-0808">Transferase</keyword>
<proteinExistence type="predicted"/>
<dbReference type="AlphaFoldDB" id="A0A846HI73"/>
<dbReference type="Proteomes" id="UP000031549">
    <property type="component" value="Unassembled WGS sequence"/>
</dbReference>
<dbReference type="GO" id="GO:0008757">
    <property type="term" value="F:S-adenosylmethionine-dependent methyltransferase activity"/>
    <property type="evidence" value="ECO:0007669"/>
    <property type="project" value="InterPro"/>
</dbReference>